<keyword evidence="2" id="KW-1015">Disulfide bond</keyword>
<evidence type="ECO:0000313" key="7">
    <source>
        <dbReference type="Proteomes" id="UP000009192"/>
    </source>
</evidence>
<evidence type="ECO:0000256" key="2">
    <source>
        <dbReference type="ARBA" id="ARBA00023157"/>
    </source>
</evidence>
<dbReference type="Proteomes" id="UP000009192">
    <property type="component" value="Unassembled WGS sequence"/>
</dbReference>
<dbReference type="OrthoDB" id="6357057at2759"/>
<feature type="signal peptide" evidence="4">
    <location>
        <begin position="1"/>
        <end position="36"/>
    </location>
</feature>
<name>A0A0Q9WMH7_DROMO</name>
<reference evidence="6 7" key="1">
    <citation type="journal article" date="2007" name="Nature">
        <title>Evolution of genes and genomes on the Drosophila phylogeny.</title>
        <authorList>
            <consortium name="Drosophila 12 Genomes Consortium"/>
            <person name="Clark A.G."/>
            <person name="Eisen M.B."/>
            <person name="Smith D.R."/>
            <person name="Bergman C.M."/>
            <person name="Oliver B."/>
            <person name="Markow T.A."/>
            <person name="Kaufman T.C."/>
            <person name="Kellis M."/>
            <person name="Gelbart W."/>
            <person name="Iyer V.N."/>
            <person name="Pollard D.A."/>
            <person name="Sackton T.B."/>
            <person name="Larracuente A.M."/>
            <person name="Singh N.D."/>
            <person name="Abad J.P."/>
            <person name="Abt D.N."/>
            <person name="Adryan B."/>
            <person name="Aguade M."/>
            <person name="Akashi H."/>
            <person name="Anderson W.W."/>
            <person name="Aquadro C.F."/>
            <person name="Ardell D.H."/>
            <person name="Arguello R."/>
            <person name="Artieri C.G."/>
            <person name="Barbash D.A."/>
            <person name="Barker D."/>
            <person name="Barsanti P."/>
            <person name="Batterham P."/>
            <person name="Batzoglou S."/>
            <person name="Begun D."/>
            <person name="Bhutkar A."/>
            <person name="Blanco E."/>
            <person name="Bosak S.A."/>
            <person name="Bradley R.K."/>
            <person name="Brand A.D."/>
            <person name="Brent M.R."/>
            <person name="Brooks A.N."/>
            <person name="Brown R.H."/>
            <person name="Butlin R.K."/>
            <person name="Caggese C."/>
            <person name="Calvi B.R."/>
            <person name="Bernardo de Carvalho A."/>
            <person name="Caspi A."/>
            <person name="Castrezana S."/>
            <person name="Celniker S.E."/>
            <person name="Chang J.L."/>
            <person name="Chapple C."/>
            <person name="Chatterji S."/>
            <person name="Chinwalla A."/>
            <person name="Civetta A."/>
            <person name="Clifton S.W."/>
            <person name="Comeron J.M."/>
            <person name="Costello J.C."/>
            <person name="Coyne J.A."/>
            <person name="Daub J."/>
            <person name="David R.G."/>
            <person name="Delcher A.L."/>
            <person name="Delehaunty K."/>
            <person name="Do C.B."/>
            <person name="Ebling H."/>
            <person name="Edwards K."/>
            <person name="Eickbush T."/>
            <person name="Evans J.D."/>
            <person name="Filipski A."/>
            <person name="Findeiss S."/>
            <person name="Freyhult E."/>
            <person name="Fulton L."/>
            <person name="Fulton R."/>
            <person name="Garcia A.C."/>
            <person name="Gardiner A."/>
            <person name="Garfield D.A."/>
            <person name="Garvin B.E."/>
            <person name="Gibson G."/>
            <person name="Gilbert D."/>
            <person name="Gnerre S."/>
            <person name="Godfrey J."/>
            <person name="Good R."/>
            <person name="Gotea V."/>
            <person name="Gravely B."/>
            <person name="Greenberg A.J."/>
            <person name="Griffiths-Jones S."/>
            <person name="Gross S."/>
            <person name="Guigo R."/>
            <person name="Gustafson E.A."/>
            <person name="Haerty W."/>
            <person name="Hahn M.W."/>
            <person name="Halligan D.L."/>
            <person name="Halpern A.L."/>
            <person name="Halter G.M."/>
            <person name="Han M.V."/>
            <person name="Heger A."/>
            <person name="Hillier L."/>
            <person name="Hinrichs A.S."/>
            <person name="Holmes I."/>
            <person name="Hoskins R.A."/>
            <person name="Hubisz M.J."/>
            <person name="Hultmark D."/>
            <person name="Huntley M.A."/>
            <person name="Jaffe D.B."/>
            <person name="Jagadeeshan S."/>
            <person name="Jeck W.R."/>
            <person name="Johnson J."/>
            <person name="Jones C.D."/>
            <person name="Jordan W.C."/>
            <person name="Karpen G.H."/>
            <person name="Kataoka E."/>
            <person name="Keightley P.D."/>
            <person name="Kheradpour P."/>
            <person name="Kirkness E.F."/>
            <person name="Koerich L.B."/>
            <person name="Kristiansen K."/>
            <person name="Kudrna D."/>
            <person name="Kulathinal R.J."/>
            <person name="Kumar S."/>
            <person name="Kwok R."/>
            <person name="Lander E."/>
            <person name="Langley C.H."/>
            <person name="Lapoint R."/>
            <person name="Lazzaro B.P."/>
            <person name="Lee S.J."/>
            <person name="Levesque L."/>
            <person name="Li R."/>
            <person name="Lin C.F."/>
            <person name="Lin M.F."/>
            <person name="Lindblad-Toh K."/>
            <person name="Llopart A."/>
            <person name="Long M."/>
            <person name="Low L."/>
            <person name="Lozovsky E."/>
            <person name="Lu J."/>
            <person name="Luo M."/>
            <person name="Machado C.A."/>
            <person name="Makalowski W."/>
            <person name="Marzo M."/>
            <person name="Matsuda M."/>
            <person name="Matzkin L."/>
            <person name="McAllister B."/>
            <person name="McBride C.S."/>
            <person name="McKernan B."/>
            <person name="McKernan K."/>
            <person name="Mendez-Lago M."/>
            <person name="Minx P."/>
            <person name="Mollenhauer M.U."/>
            <person name="Montooth K."/>
            <person name="Mount S.M."/>
            <person name="Mu X."/>
            <person name="Myers E."/>
            <person name="Negre B."/>
            <person name="Newfeld S."/>
            <person name="Nielsen R."/>
            <person name="Noor M.A."/>
            <person name="O'Grady P."/>
            <person name="Pachter L."/>
            <person name="Papaceit M."/>
            <person name="Parisi M.J."/>
            <person name="Parisi M."/>
            <person name="Parts L."/>
            <person name="Pedersen J.S."/>
            <person name="Pesole G."/>
            <person name="Phillippy A.M."/>
            <person name="Ponting C.P."/>
            <person name="Pop M."/>
            <person name="Porcelli D."/>
            <person name="Powell J.R."/>
            <person name="Prohaska S."/>
            <person name="Pruitt K."/>
            <person name="Puig M."/>
            <person name="Quesneville H."/>
            <person name="Ram K.R."/>
            <person name="Rand D."/>
            <person name="Rasmussen M.D."/>
            <person name="Reed L.K."/>
            <person name="Reenan R."/>
            <person name="Reily A."/>
            <person name="Remington K.A."/>
            <person name="Rieger T.T."/>
            <person name="Ritchie M.G."/>
            <person name="Robin C."/>
            <person name="Rogers Y.H."/>
            <person name="Rohde C."/>
            <person name="Rozas J."/>
            <person name="Rubenfield M.J."/>
            <person name="Ruiz A."/>
            <person name="Russo S."/>
            <person name="Salzberg S.L."/>
            <person name="Sanchez-Gracia A."/>
            <person name="Saranga D.J."/>
            <person name="Sato H."/>
            <person name="Schaeffer S.W."/>
            <person name="Schatz M.C."/>
            <person name="Schlenke T."/>
            <person name="Schwartz R."/>
            <person name="Segarra C."/>
            <person name="Singh R.S."/>
            <person name="Sirot L."/>
            <person name="Sirota M."/>
            <person name="Sisneros N.B."/>
            <person name="Smith C.D."/>
            <person name="Smith T.F."/>
            <person name="Spieth J."/>
            <person name="Stage D.E."/>
            <person name="Stark A."/>
            <person name="Stephan W."/>
            <person name="Strausberg R.L."/>
            <person name="Strempel S."/>
            <person name="Sturgill D."/>
            <person name="Sutton G."/>
            <person name="Sutton G.G."/>
            <person name="Tao W."/>
            <person name="Teichmann S."/>
            <person name="Tobari Y.N."/>
            <person name="Tomimura Y."/>
            <person name="Tsolas J.M."/>
            <person name="Valente V.L."/>
            <person name="Venter E."/>
            <person name="Venter J.C."/>
            <person name="Vicario S."/>
            <person name="Vieira F.G."/>
            <person name="Vilella A.J."/>
            <person name="Villasante A."/>
            <person name="Walenz B."/>
            <person name="Wang J."/>
            <person name="Wasserman M."/>
            <person name="Watts T."/>
            <person name="Wilson D."/>
            <person name="Wilson R.K."/>
            <person name="Wing R.A."/>
            <person name="Wolfner M.F."/>
            <person name="Wong A."/>
            <person name="Wong G.K."/>
            <person name="Wu C.I."/>
            <person name="Wu G."/>
            <person name="Yamamoto D."/>
            <person name="Yang H.P."/>
            <person name="Yang S.P."/>
            <person name="Yorke J.A."/>
            <person name="Yoshida K."/>
            <person name="Zdobnov E."/>
            <person name="Zhang P."/>
            <person name="Zhang Y."/>
            <person name="Zimin A.V."/>
            <person name="Baldwin J."/>
            <person name="Abdouelleil A."/>
            <person name="Abdulkadir J."/>
            <person name="Abebe A."/>
            <person name="Abera B."/>
            <person name="Abreu J."/>
            <person name="Acer S.C."/>
            <person name="Aftuck L."/>
            <person name="Alexander A."/>
            <person name="An P."/>
            <person name="Anderson E."/>
            <person name="Anderson S."/>
            <person name="Arachi H."/>
            <person name="Azer M."/>
            <person name="Bachantsang P."/>
            <person name="Barry A."/>
            <person name="Bayul T."/>
            <person name="Berlin A."/>
            <person name="Bessette D."/>
            <person name="Bloom T."/>
            <person name="Blye J."/>
            <person name="Boguslavskiy L."/>
            <person name="Bonnet C."/>
            <person name="Boukhgalter B."/>
            <person name="Bourzgui I."/>
            <person name="Brown A."/>
            <person name="Cahill P."/>
            <person name="Channer S."/>
            <person name="Cheshatsang Y."/>
            <person name="Chuda L."/>
            <person name="Citroen M."/>
            <person name="Collymore A."/>
            <person name="Cooke P."/>
            <person name="Costello M."/>
            <person name="D'Aco K."/>
            <person name="Daza R."/>
            <person name="De Haan G."/>
            <person name="DeGray S."/>
            <person name="DeMaso C."/>
            <person name="Dhargay N."/>
            <person name="Dooley K."/>
            <person name="Dooley E."/>
            <person name="Doricent M."/>
            <person name="Dorje P."/>
            <person name="Dorjee K."/>
            <person name="Dupes A."/>
            <person name="Elong R."/>
            <person name="Falk J."/>
            <person name="Farina A."/>
            <person name="Faro S."/>
            <person name="Ferguson D."/>
            <person name="Fisher S."/>
            <person name="Foley C.D."/>
            <person name="Franke A."/>
            <person name="Friedrich D."/>
            <person name="Gadbois L."/>
            <person name="Gearin G."/>
            <person name="Gearin C.R."/>
            <person name="Giannoukos G."/>
            <person name="Goode T."/>
            <person name="Graham J."/>
            <person name="Grandbois E."/>
            <person name="Grewal S."/>
            <person name="Gyaltsen K."/>
            <person name="Hafez N."/>
            <person name="Hagos B."/>
            <person name="Hall J."/>
            <person name="Henson C."/>
            <person name="Hollinger A."/>
            <person name="Honan T."/>
            <person name="Huard M.D."/>
            <person name="Hughes L."/>
            <person name="Hurhula B."/>
            <person name="Husby M.E."/>
            <person name="Kamat A."/>
            <person name="Kanga B."/>
            <person name="Kashin S."/>
            <person name="Khazanovich D."/>
            <person name="Kisner P."/>
            <person name="Lance K."/>
            <person name="Lara M."/>
            <person name="Lee W."/>
            <person name="Lennon N."/>
            <person name="Letendre F."/>
            <person name="LeVine R."/>
            <person name="Lipovsky A."/>
            <person name="Liu X."/>
            <person name="Liu J."/>
            <person name="Liu S."/>
            <person name="Lokyitsang T."/>
            <person name="Lokyitsang Y."/>
            <person name="Lubonja R."/>
            <person name="Lui A."/>
            <person name="MacDonald P."/>
            <person name="Magnisalis V."/>
            <person name="Maru K."/>
            <person name="Matthews C."/>
            <person name="McCusker W."/>
            <person name="McDonough S."/>
            <person name="Mehta T."/>
            <person name="Meldrim J."/>
            <person name="Meneus L."/>
            <person name="Mihai O."/>
            <person name="Mihalev A."/>
            <person name="Mihova T."/>
            <person name="Mittelman R."/>
            <person name="Mlenga V."/>
            <person name="Montmayeur A."/>
            <person name="Mulrain L."/>
            <person name="Navidi A."/>
            <person name="Naylor J."/>
            <person name="Negash T."/>
            <person name="Nguyen T."/>
            <person name="Nguyen N."/>
            <person name="Nicol R."/>
            <person name="Norbu C."/>
            <person name="Norbu N."/>
            <person name="Novod N."/>
            <person name="O'Neill B."/>
            <person name="Osman S."/>
            <person name="Markiewicz E."/>
            <person name="Oyono O.L."/>
            <person name="Patti C."/>
            <person name="Phunkhang P."/>
            <person name="Pierre F."/>
            <person name="Priest M."/>
            <person name="Raghuraman S."/>
            <person name="Rege F."/>
            <person name="Reyes R."/>
            <person name="Rise C."/>
            <person name="Rogov P."/>
            <person name="Ross K."/>
            <person name="Ryan E."/>
            <person name="Settipalli S."/>
            <person name="Shea T."/>
            <person name="Sherpa N."/>
            <person name="Shi L."/>
            <person name="Shih D."/>
            <person name="Sparrow T."/>
            <person name="Spaulding J."/>
            <person name="Stalker J."/>
            <person name="Stange-Thomann N."/>
            <person name="Stavropoulos S."/>
            <person name="Stone C."/>
            <person name="Strader C."/>
            <person name="Tesfaye S."/>
            <person name="Thomson T."/>
            <person name="Thoulutsang Y."/>
            <person name="Thoulutsang D."/>
            <person name="Topham K."/>
            <person name="Topping I."/>
            <person name="Tsamla T."/>
            <person name="Vassiliev H."/>
            <person name="Vo A."/>
            <person name="Wangchuk T."/>
            <person name="Wangdi T."/>
            <person name="Weiand M."/>
            <person name="Wilkinson J."/>
            <person name="Wilson A."/>
            <person name="Yadav S."/>
            <person name="Young G."/>
            <person name="Yu Q."/>
            <person name="Zembek L."/>
            <person name="Zhong D."/>
            <person name="Zimmer A."/>
            <person name="Zwirko Z."/>
            <person name="Jaffe D.B."/>
            <person name="Alvarez P."/>
            <person name="Brockman W."/>
            <person name="Butler J."/>
            <person name="Chin C."/>
            <person name="Gnerre S."/>
            <person name="Grabherr M."/>
            <person name="Kleber M."/>
            <person name="Mauceli E."/>
            <person name="MacCallum I."/>
        </authorList>
    </citation>
    <scope>NUCLEOTIDE SEQUENCE [LARGE SCALE GENOMIC DNA]</scope>
    <source>
        <strain evidence="7">Tucson 15081-1352.22</strain>
    </source>
</reference>
<evidence type="ECO:0000259" key="5">
    <source>
        <dbReference type="SMART" id="SM00680"/>
    </source>
</evidence>
<accession>A0A0Q9WMH7</accession>
<sequence>MALVSPRRVSASRSSSISFSLLLSGLILCVLPHLEALEEGDPCTLKGNLAGVCLGSSKCVPRINKYIETKRLTPSDIPTCGLSTREEIVCCPVAECCGDDQSPSSSSVNELPTRKSDNAEHAWNNVGPPSSGELTTSGRSTPNTDNSNIWKPKLDPDSPYFDFNQMMSGKQNPQTLPGNKADGTINENVAGGGSHLLISHMGAESLPFPTRDPRPIQSASTPAAHNHIHYPHQWPAPSREPRIINKPFSIEYPRRIMPWPNPSHSNTATDQQPTWQPLPEYPVPFNGVQVPQSNGNNEWNWFVAAAF</sequence>
<dbReference type="SMART" id="SM00680">
    <property type="entry name" value="CLIP"/>
    <property type="match status" value="1"/>
</dbReference>
<protein>
    <submittedName>
        <fullName evidence="6">Uncharacterized protein, isoform D</fullName>
    </submittedName>
</protein>
<dbReference type="AlphaFoldDB" id="A0A0Q9WMH7"/>
<evidence type="ECO:0000256" key="4">
    <source>
        <dbReference type="SAM" id="SignalP"/>
    </source>
</evidence>
<dbReference type="InterPro" id="IPR022700">
    <property type="entry name" value="CLIP"/>
</dbReference>
<feature type="compositionally biased region" description="Polar residues" evidence="3">
    <location>
        <begin position="101"/>
        <end position="110"/>
    </location>
</feature>
<dbReference type="EMBL" id="CH933810">
    <property type="protein sequence ID" value="KRF93950.1"/>
    <property type="molecule type" value="Genomic_DNA"/>
</dbReference>
<evidence type="ECO:0000256" key="3">
    <source>
        <dbReference type="SAM" id="MobiDB-lite"/>
    </source>
</evidence>
<keyword evidence="7" id="KW-1185">Reference proteome</keyword>
<proteinExistence type="predicted"/>
<organism evidence="6 7">
    <name type="scientific">Drosophila mojavensis</name>
    <name type="common">Fruit fly</name>
    <dbReference type="NCBI Taxonomy" id="7230"/>
    <lineage>
        <taxon>Eukaryota</taxon>
        <taxon>Metazoa</taxon>
        <taxon>Ecdysozoa</taxon>
        <taxon>Arthropoda</taxon>
        <taxon>Hexapoda</taxon>
        <taxon>Insecta</taxon>
        <taxon>Pterygota</taxon>
        <taxon>Neoptera</taxon>
        <taxon>Endopterygota</taxon>
        <taxon>Diptera</taxon>
        <taxon>Brachycera</taxon>
        <taxon>Muscomorpha</taxon>
        <taxon>Ephydroidea</taxon>
        <taxon>Drosophilidae</taxon>
        <taxon>Drosophila</taxon>
    </lineage>
</organism>
<keyword evidence="1 4" id="KW-0732">Signal</keyword>
<feature type="compositionally biased region" description="Polar residues" evidence="3">
    <location>
        <begin position="132"/>
        <end position="149"/>
    </location>
</feature>
<feature type="chain" id="PRO_5006386924" evidence="4">
    <location>
        <begin position="37"/>
        <end position="307"/>
    </location>
</feature>
<evidence type="ECO:0000313" key="6">
    <source>
        <dbReference type="EMBL" id="KRF93950.1"/>
    </source>
</evidence>
<evidence type="ECO:0000256" key="1">
    <source>
        <dbReference type="ARBA" id="ARBA00022729"/>
    </source>
</evidence>
<feature type="region of interest" description="Disordered" evidence="3">
    <location>
        <begin position="99"/>
        <end position="160"/>
    </location>
</feature>
<feature type="domain" description="Clip" evidence="5">
    <location>
        <begin position="43"/>
        <end position="92"/>
    </location>
</feature>
<gene>
    <name evidence="6" type="primary">Dmoj\GI15591</name>
    <name evidence="6" type="ORF">Dmoj_GI15591</name>
</gene>